<gene>
    <name evidence="2" type="ORF">Cch01nite_28430</name>
</gene>
<dbReference type="AlphaFoldDB" id="A0A919U3G3"/>
<dbReference type="Gene3D" id="3.90.1150.200">
    <property type="match status" value="1"/>
</dbReference>
<organism evidence="2 3">
    <name type="scientific">Cellulomonas chitinilytica</name>
    <dbReference type="NCBI Taxonomy" id="398759"/>
    <lineage>
        <taxon>Bacteria</taxon>
        <taxon>Bacillati</taxon>
        <taxon>Actinomycetota</taxon>
        <taxon>Actinomycetes</taxon>
        <taxon>Micrococcales</taxon>
        <taxon>Cellulomonadaceae</taxon>
        <taxon>Cellulomonas</taxon>
    </lineage>
</organism>
<reference evidence="2" key="1">
    <citation type="submission" date="2021-01" db="EMBL/GenBank/DDBJ databases">
        <title>Whole genome shotgun sequence of Cellulomonas chitinilytica NBRC 110799.</title>
        <authorList>
            <person name="Komaki H."/>
            <person name="Tamura T."/>
        </authorList>
    </citation>
    <scope>NUCLEOTIDE SEQUENCE</scope>
    <source>
        <strain evidence="2">NBRC 110799</strain>
    </source>
</reference>
<comment type="caution">
    <text evidence="2">The sequence shown here is derived from an EMBL/GenBank/DDBJ whole genome shotgun (WGS) entry which is preliminary data.</text>
</comment>
<evidence type="ECO:0000313" key="2">
    <source>
        <dbReference type="EMBL" id="GIG22119.1"/>
    </source>
</evidence>
<protein>
    <recommendedName>
        <fullName evidence="1">YdhG-like domain-containing protein</fullName>
    </recommendedName>
</protein>
<accession>A0A919U3G3</accession>
<feature type="domain" description="YdhG-like" evidence="1">
    <location>
        <begin position="16"/>
        <end position="107"/>
    </location>
</feature>
<proteinExistence type="predicted"/>
<sequence>MSIDEYVAALPADQAAVATALRSRIDAGLPDAEGRMWHGHPVWLRGDDPVAGFKAFPRWVTLLLWHGSEVTEATDALTASADGTRWSLKITAPDEVDESALDGWLTQLAR</sequence>
<name>A0A919U3G3_9CELL</name>
<dbReference type="SUPFAM" id="SSF159888">
    <property type="entry name" value="YdhG-like"/>
    <property type="match status" value="1"/>
</dbReference>
<dbReference type="RefSeq" id="WP_203756172.1">
    <property type="nucleotide sequence ID" value="NZ_BONK01000009.1"/>
</dbReference>
<dbReference type="Proteomes" id="UP000632740">
    <property type="component" value="Unassembled WGS sequence"/>
</dbReference>
<dbReference type="InterPro" id="IPR014922">
    <property type="entry name" value="YdhG-like"/>
</dbReference>
<keyword evidence="3" id="KW-1185">Reference proteome</keyword>
<dbReference type="Pfam" id="PF08818">
    <property type="entry name" value="DUF1801"/>
    <property type="match status" value="1"/>
</dbReference>
<dbReference type="EMBL" id="BONK01000009">
    <property type="protein sequence ID" value="GIG22119.1"/>
    <property type="molecule type" value="Genomic_DNA"/>
</dbReference>
<evidence type="ECO:0000259" key="1">
    <source>
        <dbReference type="Pfam" id="PF08818"/>
    </source>
</evidence>
<evidence type="ECO:0000313" key="3">
    <source>
        <dbReference type="Proteomes" id="UP000632740"/>
    </source>
</evidence>